<sequence length="145" mass="15724">MTFANTTPILVAQAANPQTSSLSSAAPISGGQTSSGPLLPTPLPYQFPFCPPQPFLITFSNSNVPESHFLPMSSKKTKSSETLSNGERISGFPEPVIHHIMSFLPPVDVIRTRNLSKTWHSLWSTSPNLDFDQTAFKLALPTLSV</sequence>
<organism evidence="1 2">
    <name type="scientific">Vaccinium darrowii</name>
    <dbReference type="NCBI Taxonomy" id="229202"/>
    <lineage>
        <taxon>Eukaryota</taxon>
        <taxon>Viridiplantae</taxon>
        <taxon>Streptophyta</taxon>
        <taxon>Embryophyta</taxon>
        <taxon>Tracheophyta</taxon>
        <taxon>Spermatophyta</taxon>
        <taxon>Magnoliopsida</taxon>
        <taxon>eudicotyledons</taxon>
        <taxon>Gunneridae</taxon>
        <taxon>Pentapetalae</taxon>
        <taxon>asterids</taxon>
        <taxon>Ericales</taxon>
        <taxon>Ericaceae</taxon>
        <taxon>Vaccinioideae</taxon>
        <taxon>Vaccinieae</taxon>
        <taxon>Vaccinium</taxon>
    </lineage>
</organism>
<comment type="caution">
    <text evidence="1">The sequence shown here is derived from an EMBL/GenBank/DDBJ whole genome shotgun (WGS) entry which is preliminary data.</text>
</comment>
<name>A0ACB7Z5N7_9ERIC</name>
<keyword evidence="2" id="KW-1185">Reference proteome</keyword>
<dbReference type="EMBL" id="CM037154">
    <property type="protein sequence ID" value="KAH7860976.1"/>
    <property type="molecule type" value="Genomic_DNA"/>
</dbReference>
<dbReference type="Proteomes" id="UP000828048">
    <property type="component" value="Chromosome 4"/>
</dbReference>
<reference evidence="1 2" key="1">
    <citation type="journal article" date="2021" name="Hortic Res">
        <title>High-quality reference genome and annotation aids understanding of berry development for evergreen blueberry (Vaccinium darrowii).</title>
        <authorList>
            <person name="Yu J."/>
            <person name="Hulse-Kemp A.M."/>
            <person name="Babiker E."/>
            <person name="Staton M."/>
        </authorList>
    </citation>
    <scope>NUCLEOTIDE SEQUENCE [LARGE SCALE GENOMIC DNA]</scope>
    <source>
        <strain evidence="2">cv. NJ 8807/NJ 8810</strain>
        <tissue evidence="1">Young leaf</tissue>
    </source>
</reference>
<protein>
    <submittedName>
        <fullName evidence="1">Uncharacterized protein</fullName>
    </submittedName>
</protein>
<accession>A0ACB7Z5N7</accession>
<evidence type="ECO:0000313" key="2">
    <source>
        <dbReference type="Proteomes" id="UP000828048"/>
    </source>
</evidence>
<proteinExistence type="predicted"/>
<gene>
    <name evidence="1" type="ORF">Vadar_020155</name>
</gene>
<evidence type="ECO:0000313" key="1">
    <source>
        <dbReference type="EMBL" id="KAH7860976.1"/>
    </source>
</evidence>